<dbReference type="Pfam" id="PF12937">
    <property type="entry name" value="F-box-like"/>
    <property type="match status" value="1"/>
</dbReference>
<dbReference type="SUPFAM" id="SSF81383">
    <property type="entry name" value="F-box domain"/>
    <property type="match status" value="1"/>
</dbReference>
<evidence type="ECO:0000313" key="3">
    <source>
        <dbReference type="Proteomes" id="UP000800200"/>
    </source>
</evidence>
<protein>
    <recommendedName>
        <fullName evidence="1">F-box domain-containing protein</fullName>
    </recommendedName>
</protein>
<dbReference type="Gene3D" id="3.80.10.10">
    <property type="entry name" value="Ribonuclease Inhibitor"/>
    <property type="match status" value="1"/>
</dbReference>
<proteinExistence type="predicted"/>
<dbReference type="OrthoDB" id="2125396at2759"/>
<name>A0A6A6EP69_9PEZI</name>
<evidence type="ECO:0000313" key="2">
    <source>
        <dbReference type="EMBL" id="KAF2192498.1"/>
    </source>
</evidence>
<dbReference type="InterPro" id="IPR001810">
    <property type="entry name" value="F-box_dom"/>
</dbReference>
<sequence>MGNADSSPSLSTFPQPSPLGAHLPDELLLEILSYLSPGRDFQSTLASFCLVCKQWYNVGISLLYESPYLAGRSYDLFVQTICPSINAHILKSELAGLVKELDLSHIVHQGNKAITARLLGRTKQSLEVFIAPQASFAINCWAALSKCSKLRYLNLSLVSECIAFQSLNQTVRQLPELTHLYLPRSSSSYNSLQISMNIKWPPKLKLLQLAGGVHGKFIWDLNAQPNNFPPTLTHLSISHCPHLEHWDIKSLLKNLSRLLHHLELRNLPQVKQGKLNGVLDWVPHLQSLIICTDYIDINFGSMPSGFNPSMWAQSKPLERLTLLTSGAHDPNDQNYFMPVDMWEMLEQRYLGRLRWVLVAKSTQWPDGENGAELDALEGLLHEVDKENWERRRWHYEDLQVPSDWIYERWYESPQGKRMRPGVRVLRDQ</sequence>
<evidence type="ECO:0000259" key="1">
    <source>
        <dbReference type="Pfam" id="PF12937"/>
    </source>
</evidence>
<dbReference type="AlphaFoldDB" id="A0A6A6EP69"/>
<accession>A0A6A6EP69</accession>
<dbReference type="Gene3D" id="1.20.1280.50">
    <property type="match status" value="1"/>
</dbReference>
<dbReference type="EMBL" id="ML994615">
    <property type="protein sequence ID" value="KAF2192498.1"/>
    <property type="molecule type" value="Genomic_DNA"/>
</dbReference>
<reference evidence="2" key="1">
    <citation type="journal article" date="2020" name="Stud. Mycol.">
        <title>101 Dothideomycetes genomes: a test case for predicting lifestyles and emergence of pathogens.</title>
        <authorList>
            <person name="Haridas S."/>
            <person name="Albert R."/>
            <person name="Binder M."/>
            <person name="Bloem J."/>
            <person name="Labutti K."/>
            <person name="Salamov A."/>
            <person name="Andreopoulos B."/>
            <person name="Baker S."/>
            <person name="Barry K."/>
            <person name="Bills G."/>
            <person name="Bluhm B."/>
            <person name="Cannon C."/>
            <person name="Castanera R."/>
            <person name="Culley D."/>
            <person name="Daum C."/>
            <person name="Ezra D."/>
            <person name="Gonzalez J."/>
            <person name="Henrissat B."/>
            <person name="Kuo A."/>
            <person name="Liang C."/>
            <person name="Lipzen A."/>
            <person name="Lutzoni F."/>
            <person name="Magnuson J."/>
            <person name="Mondo S."/>
            <person name="Nolan M."/>
            <person name="Ohm R."/>
            <person name="Pangilinan J."/>
            <person name="Park H.-J."/>
            <person name="Ramirez L."/>
            <person name="Alfaro M."/>
            <person name="Sun H."/>
            <person name="Tritt A."/>
            <person name="Yoshinaga Y."/>
            <person name="Zwiers L.-H."/>
            <person name="Turgeon B."/>
            <person name="Goodwin S."/>
            <person name="Spatafora J."/>
            <person name="Crous P."/>
            <person name="Grigoriev I."/>
        </authorList>
    </citation>
    <scope>NUCLEOTIDE SEQUENCE</scope>
    <source>
        <strain evidence="2">CBS 207.26</strain>
    </source>
</reference>
<gene>
    <name evidence="2" type="ORF">K469DRAFT_717041</name>
</gene>
<dbReference type="InterPro" id="IPR032675">
    <property type="entry name" value="LRR_dom_sf"/>
</dbReference>
<dbReference type="InterPro" id="IPR036047">
    <property type="entry name" value="F-box-like_dom_sf"/>
</dbReference>
<feature type="domain" description="F-box" evidence="1">
    <location>
        <begin position="22"/>
        <end position="68"/>
    </location>
</feature>
<keyword evidence="3" id="KW-1185">Reference proteome</keyword>
<dbReference type="Proteomes" id="UP000800200">
    <property type="component" value="Unassembled WGS sequence"/>
</dbReference>
<dbReference type="SUPFAM" id="SSF52047">
    <property type="entry name" value="RNI-like"/>
    <property type="match status" value="1"/>
</dbReference>
<organism evidence="2 3">
    <name type="scientific">Zopfia rhizophila CBS 207.26</name>
    <dbReference type="NCBI Taxonomy" id="1314779"/>
    <lineage>
        <taxon>Eukaryota</taxon>
        <taxon>Fungi</taxon>
        <taxon>Dikarya</taxon>
        <taxon>Ascomycota</taxon>
        <taxon>Pezizomycotina</taxon>
        <taxon>Dothideomycetes</taxon>
        <taxon>Dothideomycetes incertae sedis</taxon>
        <taxon>Zopfiaceae</taxon>
        <taxon>Zopfia</taxon>
    </lineage>
</organism>